<gene>
    <name evidence="1" type="ORF">DFH07DRAFT_760806</name>
</gene>
<evidence type="ECO:0000313" key="1">
    <source>
        <dbReference type="EMBL" id="KAJ7720472.1"/>
    </source>
</evidence>
<organism evidence="1 2">
    <name type="scientific">Mycena maculata</name>
    <dbReference type="NCBI Taxonomy" id="230809"/>
    <lineage>
        <taxon>Eukaryota</taxon>
        <taxon>Fungi</taxon>
        <taxon>Dikarya</taxon>
        <taxon>Basidiomycota</taxon>
        <taxon>Agaricomycotina</taxon>
        <taxon>Agaricomycetes</taxon>
        <taxon>Agaricomycetidae</taxon>
        <taxon>Agaricales</taxon>
        <taxon>Marasmiineae</taxon>
        <taxon>Mycenaceae</taxon>
        <taxon>Mycena</taxon>
    </lineage>
</organism>
<dbReference type="AlphaFoldDB" id="A0AAD7HIA7"/>
<evidence type="ECO:0000313" key="2">
    <source>
        <dbReference type="Proteomes" id="UP001215280"/>
    </source>
</evidence>
<proteinExistence type="predicted"/>
<sequence>MGVSIIRFFLQRRILRLQLMEAHKHAIKFVEEFETLYVQRMPERIHFVRQSIHAMIHLAPEVIRIGPQANYAQWTMERTIGNLGQELKQDSNPYSNLSERAVRRCQFNALKAMAPELDTDTDPSVPRRGSEYIGDGYSLMGAKDKWKQTVTRESSTTIRKYLDAEQETGDIKLKRWARLRLPNGQIARSAWKEKKLQLMNVRMARNVKVSGSFFGRQEIAEVEFFFQTKDHVLALGSLYPRPDEELLKASYNTVWSCGAPEKPVVFRAKSIQSVVAMVPHENNGVDEFFLVEKPGLESIALSGYQEPDLEHDN</sequence>
<accession>A0AAD7HIA7</accession>
<name>A0AAD7HIA7_9AGAR</name>
<dbReference type="EMBL" id="JARJLG010000278">
    <property type="protein sequence ID" value="KAJ7720472.1"/>
    <property type="molecule type" value="Genomic_DNA"/>
</dbReference>
<protein>
    <submittedName>
        <fullName evidence="1">Uncharacterized protein</fullName>
    </submittedName>
</protein>
<keyword evidence="2" id="KW-1185">Reference proteome</keyword>
<comment type="caution">
    <text evidence="1">The sequence shown here is derived from an EMBL/GenBank/DDBJ whole genome shotgun (WGS) entry which is preliminary data.</text>
</comment>
<dbReference type="Proteomes" id="UP001215280">
    <property type="component" value="Unassembled WGS sequence"/>
</dbReference>
<reference evidence="1" key="1">
    <citation type="submission" date="2023-03" db="EMBL/GenBank/DDBJ databases">
        <title>Massive genome expansion in bonnet fungi (Mycena s.s.) driven by repeated elements and novel gene families across ecological guilds.</title>
        <authorList>
            <consortium name="Lawrence Berkeley National Laboratory"/>
            <person name="Harder C.B."/>
            <person name="Miyauchi S."/>
            <person name="Viragh M."/>
            <person name="Kuo A."/>
            <person name="Thoen E."/>
            <person name="Andreopoulos B."/>
            <person name="Lu D."/>
            <person name="Skrede I."/>
            <person name="Drula E."/>
            <person name="Henrissat B."/>
            <person name="Morin E."/>
            <person name="Kohler A."/>
            <person name="Barry K."/>
            <person name="LaButti K."/>
            <person name="Morin E."/>
            <person name="Salamov A."/>
            <person name="Lipzen A."/>
            <person name="Mereny Z."/>
            <person name="Hegedus B."/>
            <person name="Baldrian P."/>
            <person name="Stursova M."/>
            <person name="Weitz H."/>
            <person name="Taylor A."/>
            <person name="Grigoriev I.V."/>
            <person name="Nagy L.G."/>
            <person name="Martin F."/>
            <person name="Kauserud H."/>
        </authorList>
    </citation>
    <scope>NUCLEOTIDE SEQUENCE</scope>
    <source>
        <strain evidence="1">CBHHK188m</strain>
    </source>
</reference>